<evidence type="ECO:0000256" key="3">
    <source>
        <dbReference type="RuleBase" id="RU000461"/>
    </source>
</evidence>
<dbReference type="Proteomes" id="UP001250214">
    <property type="component" value="Unassembled WGS sequence"/>
</dbReference>
<feature type="region of interest" description="Disordered" evidence="4">
    <location>
        <begin position="1"/>
        <end position="27"/>
    </location>
</feature>
<organism evidence="5 6">
    <name type="scientific">Lipingzhangella rawalii</name>
    <dbReference type="NCBI Taxonomy" id="2055835"/>
    <lineage>
        <taxon>Bacteria</taxon>
        <taxon>Bacillati</taxon>
        <taxon>Actinomycetota</taxon>
        <taxon>Actinomycetes</taxon>
        <taxon>Streptosporangiales</taxon>
        <taxon>Nocardiopsidaceae</taxon>
        <taxon>Lipingzhangella</taxon>
    </lineage>
</organism>
<dbReference type="InterPro" id="IPR001128">
    <property type="entry name" value="Cyt_P450"/>
</dbReference>
<dbReference type="CDD" id="cd11053">
    <property type="entry name" value="CYP110-like"/>
    <property type="match status" value="1"/>
</dbReference>
<comment type="cofactor">
    <cofactor evidence="1">
        <name>heme</name>
        <dbReference type="ChEBI" id="CHEBI:30413"/>
    </cofactor>
</comment>
<protein>
    <submittedName>
        <fullName evidence="5">Cytochrome P450</fullName>
    </submittedName>
</protein>
<dbReference type="PRINTS" id="PR00385">
    <property type="entry name" value="P450"/>
</dbReference>
<name>A0ABU2HBL1_9ACTN</name>
<comment type="similarity">
    <text evidence="2 3">Belongs to the cytochrome P450 family.</text>
</comment>
<dbReference type="PANTHER" id="PTHR24305">
    <property type="entry name" value="CYTOCHROME P450"/>
    <property type="match status" value="1"/>
</dbReference>
<dbReference type="RefSeq" id="WP_310914300.1">
    <property type="nucleotide sequence ID" value="NZ_JAVLVT010000031.1"/>
</dbReference>
<evidence type="ECO:0000256" key="1">
    <source>
        <dbReference type="ARBA" id="ARBA00001971"/>
    </source>
</evidence>
<gene>
    <name evidence="5" type="ORF">RIF23_20665</name>
</gene>
<evidence type="ECO:0000256" key="2">
    <source>
        <dbReference type="ARBA" id="ARBA00010617"/>
    </source>
</evidence>
<dbReference type="InterPro" id="IPR002401">
    <property type="entry name" value="Cyt_P450_E_grp-I"/>
</dbReference>
<proteinExistence type="inferred from homology"/>
<dbReference type="PANTHER" id="PTHR24305:SF166">
    <property type="entry name" value="CYTOCHROME P450 12A4, MITOCHONDRIAL-RELATED"/>
    <property type="match status" value="1"/>
</dbReference>
<accession>A0ABU2HBL1</accession>
<keyword evidence="3" id="KW-0349">Heme</keyword>
<keyword evidence="3" id="KW-0479">Metal-binding</keyword>
<dbReference type="EMBL" id="JAVLVT010000031">
    <property type="protein sequence ID" value="MDS1272698.1"/>
    <property type="molecule type" value="Genomic_DNA"/>
</dbReference>
<dbReference type="InterPro" id="IPR036396">
    <property type="entry name" value="Cyt_P450_sf"/>
</dbReference>
<evidence type="ECO:0000313" key="6">
    <source>
        <dbReference type="Proteomes" id="UP001250214"/>
    </source>
</evidence>
<keyword evidence="3" id="KW-0560">Oxidoreductase</keyword>
<keyword evidence="6" id="KW-1185">Reference proteome</keyword>
<evidence type="ECO:0000313" key="5">
    <source>
        <dbReference type="EMBL" id="MDS1272698.1"/>
    </source>
</evidence>
<comment type="caution">
    <text evidence="5">The sequence shown here is derived from an EMBL/GenBank/DDBJ whole genome shotgun (WGS) entry which is preliminary data.</text>
</comment>
<dbReference type="InterPro" id="IPR017972">
    <property type="entry name" value="Cyt_P450_CS"/>
</dbReference>
<sequence length="461" mass="51535">MSDSPNPTPAAAEDTPLPPGPSSTPLTQAVRFLRDPLGSHRADAERYGPVHTVSMPGGFRMAIVSDPTLAHEVFATDRDIGLAGRVRTVFLEPIVGRNSLLTLDGDEWMRQRKMLGSAFHGRRVERYATEMAEVAARHVDTWPTGTPFALRPRFQDITLEIILRVVFGVSDTDRLRRLTTLVPPLLRSMDALNTQMMFLPIATWRRLDPWLRHVPGTPNAKFARLRRATDTLIYTQITEHRRATDLADRDDILSALLRARDPEGNELSDLELRDALVTLLLAGHETTATTLAWCFERLMRTPEVHDRARRAAATGDTDYLEAVAKEALRSRPVVPDMPRVLTQPMNLGGYHIPKGWWVAPSALATHHAPEHFPEPEEFRPERFQTGEIDPQSWIPFGGGRRQCLGAQFALLELRAILPEVLRRVLLHAPAGAPGERLRMQHVTLVPQRDARAVAAPVSAPE</sequence>
<dbReference type="Pfam" id="PF00067">
    <property type="entry name" value="p450"/>
    <property type="match status" value="1"/>
</dbReference>
<dbReference type="PRINTS" id="PR00463">
    <property type="entry name" value="EP450I"/>
</dbReference>
<dbReference type="PROSITE" id="PS00086">
    <property type="entry name" value="CYTOCHROME_P450"/>
    <property type="match status" value="1"/>
</dbReference>
<dbReference type="InterPro" id="IPR050121">
    <property type="entry name" value="Cytochrome_P450_monoxygenase"/>
</dbReference>
<dbReference type="SUPFAM" id="SSF48264">
    <property type="entry name" value="Cytochrome P450"/>
    <property type="match status" value="1"/>
</dbReference>
<keyword evidence="3" id="KW-0408">Iron</keyword>
<reference evidence="6" key="1">
    <citation type="submission" date="2023-07" db="EMBL/GenBank/DDBJ databases">
        <title>Novel species in the genus Lipingzhangella isolated from Sambhar Salt Lake.</title>
        <authorList>
            <person name="Jiya N."/>
            <person name="Kajale S."/>
            <person name="Sharma A."/>
        </authorList>
    </citation>
    <scope>NUCLEOTIDE SEQUENCE [LARGE SCALE GENOMIC DNA]</scope>
    <source>
        <strain evidence="6">LS1_29</strain>
    </source>
</reference>
<dbReference type="Gene3D" id="1.10.630.10">
    <property type="entry name" value="Cytochrome P450"/>
    <property type="match status" value="1"/>
</dbReference>
<evidence type="ECO:0000256" key="4">
    <source>
        <dbReference type="SAM" id="MobiDB-lite"/>
    </source>
</evidence>
<keyword evidence="3" id="KW-0503">Monooxygenase</keyword>